<dbReference type="Pfam" id="PF10545">
    <property type="entry name" value="MADF_DNA_bdg"/>
    <property type="match status" value="1"/>
</dbReference>
<accession>A0A6J1R447</accession>
<feature type="domain" description="MADF" evidence="1">
    <location>
        <begin position="42"/>
        <end position="140"/>
    </location>
</feature>
<evidence type="ECO:0000259" key="1">
    <source>
        <dbReference type="PROSITE" id="PS51029"/>
    </source>
</evidence>
<gene>
    <name evidence="3" type="primary">LOC112464706</name>
</gene>
<dbReference type="OrthoDB" id="7552270at2759"/>
<sequence length="276" mass="32478">MSDHLNYYTVDSSEIHVNDCDPNDGSEPESIITIEEKSGDELLIELYRERPFLYDKSNNNFKDSAMKQNAWSEISKIMIQTNCGDIYTPSYCQKRCISLREQYNREKKKMEIESRSGSGAAKSSRFPFFKQLEFLDNVIKRRKSYTNCTKSQSHTLEKNNICDESQSVANEECVNTEENENDKEHIYNTKNFNKENEEPKQKKRKINETKELEQTLFQMSQKIYNYMEKKDKIPTTKADDAFMEFIKIQFSNISEKEKDTRRKMVMDALTAPLSEK</sequence>
<dbReference type="PANTHER" id="PTHR12243">
    <property type="entry name" value="MADF DOMAIN TRANSCRIPTION FACTOR"/>
    <property type="match status" value="1"/>
</dbReference>
<dbReference type="InterPro" id="IPR039353">
    <property type="entry name" value="TF_Adf1"/>
</dbReference>
<dbReference type="GO" id="GO:0005667">
    <property type="term" value="C:transcription regulator complex"/>
    <property type="evidence" value="ECO:0007669"/>
    <property type="project" value="TreeGrafter"/>
</dbReference>
<keyword evidence="2" id="KW-1185">Reference proteome</keyword>
<organism evidence="2 3">
    <name type="scientific">Temnothorax curvispinosus</name>
    <dbReference type="NCBI Taxonomy" id="300111"/>
    <lineage>
        <taxon>Eukaryota</taxon>
        <taxon>Metazoa</taxon>
        <taxon>Ecdysozoa</taxon>
        <taxon>Arthropoda</taxon>
        <taxon>Hexapoda</taxon>
        <taxon>Insecta</taxon>
        <taxon>Pterygota</taxon>
        <taxon>Neoptera</taxon>
        <taxon>Endopterygota</taxon>
        <taxon>Hymenoptera</taxon>
        <taxon>Apocrita</taxon>
        <taxon>Aculeata</taxon>
        <taxon>Formicoidea</taxon>
        <taxon>Formicidae</taxon>
        <taxon>Myrmicinae</taxon>
        <taxon>Temnothorax</taxon>
    </lineage>
</organism>
<evidence type="ECO:0000313" key="3">
    <source>
        <dbReference type="RefSeq" id="XP_024887620.1"/>
    </source>
</evidence>
<dbReference type="AlphaFoldDB" id="A0A6J1R447"/>
<reference evidence="3" key="1">
    <citation type="submission" date="2025-08" db="UniProtKB">
        <authorList>
            <consortium name="RefSeq"/>
        </authorList>
    </citation>
    <scope>IDENTIFICATION</scope>
    <source>
        <tissue evidence="3">Whole body</tissue>
    </source>
</reference>
<dbReference type="RefSeq" id="XP_024887620.1">
    <property type="nucleotide sequence ID" value="XM_025031852.1"/>
</dbReference>
<protein>
    <submittedName>
        <fullName evidence="3">Uncharacterized protein LOC112464706</fullName>
    </submittedName>
</protein>
<dbReference type="SMART" id="SM00595">
    <property type="entry name" value="MADF"/>
    <property type="match status" value="1"/>
</dbReference>
<dbReference type="GeneID" id="112464706"/>
<dbReference type="GO" id="GO:0005634">
    <property type="term" value="C:nucleus"/>
    <property type="evidence" value="ECO:0007669"/>
    <property type="project" value="TreeGrafter"/>
</dbReference>
<dbReference type="Proteomes" id="UP000504618">
    <property type="component" value="Unplaced"/>
</dbReference>
<proteinExistence type="predicted"/>
<dbReference type="PANTHER" id="PTHR12243:SF67">
    <property type="entry name" value="COREPRESSOR OF PANGOLIN, ISOFORM A-RELATED"/>
    <property type="match status" value="1"/>
</dbReference>
<dbReference type="GO" id="GO:0006357">
    <property type="term" value="P:regulation of transcription by RNA polymerase II"/>
    <property type="evidence" value="ECO:0007669"/>
    <property type="project" value="TreeGrafter"/>
</dbReference>
<evidence type="ECO:0000313" key="2">
    <source>
        <dbReference type="Proteomes" id="UP000504618"/>
    </source>
</evidence>
<dbReference type="InterPro" id="IPR006578">
    <property type="entry name" value="MADF-dom"/>
</dbReference>
<name>A0A6J1R447_9HYME</name>
<dbReference type="PROSITE" id="PS51029">
    <property type="entry name" value="MADF"/>
    <property type="match status" value="1"/>
</dbReference>